<organism evidence="2 3">
    <name type="scientific">Spodoptera exigua</name>
    <name type="common">Beet armyworm</name>
    <name type="synonym">Noctua fulgens</name>
    <dbReference type="NCBI Taxonomy" id="7107"/>
    <lineage>
        <taxon>Eukaryota</taxon>
        <taxon>Metazoa</taxon>
        <taxon>Ecdysozoa</taxon>
        <taxon>Arthropoda</taxon>
        <taxon>Hexapoda</taxon>
        <taxon>Insecta</taxon>
        <taxon>Pterygota</taxon>
        <taxon>Neoptera</taxon>
        <taxon>Endopterygota</taxon>
        <taxon>Lepidoptera</taxon>
        <taxon>Glossata</taxon>
        <taxon>Ditrysia</taxon>
        <taxon>Noctuoidea</taxon>
        <taxon>Noctuidae</taxon>
        <taxon>Amphipyrinae</taxon>
        <taxon>Spodoptera</taxon>
    </lineage>
</organism>
<dbReference type="AlphaFoldDB" id="A0A835GU16"/>
<sequence length="208" mass="22899">MSRMSVCECEWVRSDVAGARVASRGMEEDERRLSFPPPAPLNSPGEEIDGSRLLGEIVRTLEATNPEAAAPLVASQSRDALHVESEKPRRDELRIPLEGVTFASETVAGGGDRDGPRAAVTPFTRESARRAGSRGAQLVREFGFMPRRRLSVEDGARLPRKYEPFPPKLYGRPLEEIDNFIYDEFSSALGLSAQSRVESLPEALKCSL</sequence>
<name>A0A835GU16_SPOEX</name>
<feature type="region of interest" description="Disordered" evidence="1">
    <location>
        <begin position="21"/>
        <end position="48"/>
    </location>
</feature>
<proteinExistence type="predicted"/>
<comment type="caution">
    <text evidence="2">The sequence shown here is derived from an EMBL/GenBank/DDBJ whole genome shotgun (WGS) entry which is preliminary data.</text>
</comment>
<accession>A0A835GU16</accession>
<evidence type="ECO:0000313" key="2">
    <source>
        <dbReference type="EMBL" id="KAF9424941.1"/>
    </source>
</evidence>
<dbReference type="EMBL" id="JACKWZ010000001">
    <property type="protein sequence ID" value="KAF9424941.1"/>
    <property type="molecule type" value="Genomic_DNA"/>
</dbReference>
<evidence type="ECO:0000313" key="3">
    <source>
        <dbReference type="Proteomes" id="UP000648187"/>
    </source>
</evidence>
<keyword evidence="3" id="KW-1185">Reference proteome</keyword>
<evidence type="ECO:0000256" key="1">
    <source>
        <dbReference type="SAM" id="MobiDB-lite"/>
    </source>
</evidence>
<dbReference type="Proteomes" id="UP000648187">
    <property type="component" value="Unassembled WGS sequence"/>
</dbReference>
<protein>
    <submittedName>
        <fullName evidence="2">Uncharacterized protein</fullName>
    </submittedName>
</protein>
<reference evidence="2" key="1">
    <citation type="submission" date="2020-08" db="EMBL/GenBank/DDBJ databases">
        <title>Spodoptera exigua strain:BAW_Kor-Di-RS1 Genome sequencing and assembly.</title>
        <authorList>
            <person name="Kim J."/>
            <person name="Nam H.Y."/>
            <person name="Kwon M."/>
            <person name="Choi J.H."/>
            <person name="Cho S.R."/>
            <person name="Kim G.-H."/>
        </authorList>
    </citation>
    <scope>NUCLEOTIDE SEQUENCE</scope>
    <source>
        <strain evidence="2">BAW_Kor-Di-RS1</strain>
        <tissue evidence="2">Whole-body</tissue>
    </source>
</reference>
<gene>
    <name evidence="2" type="ORF">HW555_000242</name>
</gene>